<organism evidence="3 4">
    <name type="scientific">Methylobacterium bullatum</name>
    <dbReference type="NCBI Taxonomy" id="570505"/>
    <lineage>
        <taxon>Bacteria</taxon>
        <taxon>Pseudomonadati</taxon>
        <taxon>Pseudomonadota</taxon>
        <taxon>Alphaproteobacteria</taxon>
        <taxon>Hyphomicrobiales</taxon>
        <taxon>Methylobacteriaceae</taxon>
        <taxon>Methylobacterium</taxon>
    </lineage>
</organism>
<dbReference type="InterPro" id="IPR027417">
    <property type="entry name" value="P-loop_NTPase"/>
</dbReference>
<feature type="region of interest" description="Disordered" evidence="1">
    <location>
        <begin position="1"/>
        <end position="36"/>
    </location>
</feature>
<dbReference type="EMBL" id="BPQF01000021">
    <property type="protein sequence ID" value="GJD41381.1"/>
    <property type="molecule type" value="Genomic_DNA"/>
</dbReference>
<reference evidence="3" key="1">
    <citation type="journal article" date="2016" name="Front. Microbiol.">
        <title>Genome Sequence of the Piezophilic, Mesophilic Sulfate-Reducing Bacterium Desulfovibrio indicus J2T.</title>
        <authorList>
            <person name="Cao J."/>
            <person name="Maignien L."/>
            <person name="Shao Z."/>
            <person name="Alain K."/>
            <person name="Jebbar M."/>
        </authorList>
    </citation>
    <scope>NUCLEOTIDE SEQUENCE</scope>
    <source>
        <strain evidence="3">DSM 21893</strain>
    </source>
</reference>
<accession>A0AAV4ZBY2</accession>
<dbReference type="Pfam" id="PF06048">
    <property type="entry name" value="DUF927"/>
    <property type="match status" value="1"/>
</dbReference>
<evidence type="ECO:0000313" key="4">
    <source>
        <dbReference type="Proteomes" id="UP001055307"/>
    </source>
</evidence>
<feature type="domain" description="DUF927" evidence="2">
    <location>
        <begin position="65"/>
        <end position="287"/>
    </location>
</feature>
<dbReference type="AlphaFoldDB" id="A0AAV4ZBY2"/>
<name>A0AAV4ZBY2_9HYPH</name>
<dbReference type="SUPFAM" id="SSF52540">
    <property type="entry name" value="P-loop containing nucleoside triphosphate hydrolases"/>
    <property type="match status" value="1"/>
</dbReference>
<comment type="caution">
    <text evidence="3">The sequence shown here is derived from an EMBL/GenBank/DDBJ whole genome shotgun (WGS) entry which is preliminary data.</text>
</comment>
<evidence type="ECO:0000313" key="3">
    <source>
        <dbReference type="EMBL" id="GJD41381.1"/>
    </source>
</evidence>
<feature type="compositionally biased region" description="Basic and acidic residues" evidence="1">
    <location>
        <begin position="10"/>
        <end position="22"/>
    </location>
</feature>
<evidence type="ECO:0000259" key="2">
    <source>
        <dbReference type="Pfam" id="PF06048"/>
    </source>
</evidence>
<dbReference type="Proteomes" id="UP001055307">
    <property type="component" value="Unassembled WGS sequence"/>
</dbReference>
<dbReference type="InterPro" id="IPR009270">
    <property type="entry name" value="DUF927"/>
</dbReference>
<proteinExistence type="predicted"/>
<gene>
    <name evidence="3" type="ORF">OICFNHDK_3864</name>
</gene>
<sequence length="573" mass="62330">MSAPVGKQKARSDLARHSHERTGAASARGSIKSSVGPAKPRILDRVIDQEEDRWVRYGTPTRALWIRVSEFTRTDVFSQLANIDPSLIEPAAQRALRSEVAKVEPYRSAFVAGTPGWIEGHFVLGDGGLLQPPLDPREVIVTFPRNSKFAACGSLAEWQAGIGPIVARQPLALFALSVAFVGPLLPFVPPDYLSPLFELVGDPGCGKSTLGMLAASVWAGDRNSNCGGGETWNLTPGRFDETKLAHRHMLLLLDEANLAGASKEARKQLIHQAVFGLSNTGQRQRSGDQLTKPHAHLAVLSTSNRCLSDLIEGSEAERGALTERMVTISIARERSYGVLDHLPSGYSGAAAAVEALRAASNEHWGTAGTAFIERMQGQIARDEEAFRGTLKRVLDRHREALSADIEKERVRKCFALVALAGMLARRWGIIPKAWGSSAPAVYAVAREAAGNQKSRSQSASVTPIQQIRTYFEKHRTDVVDVSTLQAPLSKVAFEATAGFVKQVEGATELMIPARRFQEAFPQHEALMRVLRDDGQARTESGRKPKLTIKTPRAICGDGRVYCVKLDMADPEPS</sequence>
<reference evidence="3" key="2">
    <citation type="submission" date="2021-08" db="EMBL/GenBank/DDBJ databases">
        <authorList>
            <person name="Tani A."/>
            <person name="Ola A."/>
            <person name="Ogura Y."/>
            <person name="Katsura K."/>
            <person name="Hayashi T."/>
        </authorList>
    </citation>
    <scope>NUCLEOTIDE SEQUENCE</scope>
    <source>
        <strain evidence="3">DSM 21893</strain>
    </source>
</reference>
<keyword evidence="4" id="KW-1185">Reference proteome</keyword>
<evidence type="ECO:0000256" key="1">
    <source>
        <dbReference type="SAM" id="MobiDB-lite"/>
    </source>
</evidence>
<protein>
    <recommendedName>
        <fullName evidence="2">DUF927 domain-containing protein</fullName>
    </recommendedName>
</protein>